<organism evidence="6">
    <name type="scientific">Salix viminalis</name>
    <name type="common">Common osier</name>
    <name type="synonym">Basket willow</name>
    <dbReference type="NCBI Taxonomy" id="40686"/>
    <lineage>
        <taxon>Eukaryota</taxon>
        <taxon>Viridiplantae</taxon>
        <taxon>Streptophyta</taxon>
        <taxon>Embryophyta</taxon>
        <taxon>Tracheophyta</taxon>
        <taxon>Spermatophyta</taxon>
        <taxon>Magnoliopsida</taxon>
        <taxon>eudicotyledons</taxon>
        <taxon>Gunneridae</taxon>
        <taxon>Pentapetalae</taxon>
        <taxon>rosids</taxon>
        <taxon>fabids</taxon>
        <taxon>Malpighiales</taxon>
        <taxon>Salicaceae</taxon>
        <taxon>Saliceae</taxon>
        <taxon>Salix</taxon>
    </lineage>
</organism>
<sequence length="86" mass="9448">MVKPLIFLFISWVMLAGLCSHTQADPQWCLKKETFPGGCGERGGYQCFLDFLNKYGAGGMPKGCSCRPAGRDQRLCACEVVCQEGH</sequence>
<gene>
    <name evidence="6" type="ORF">SVIM_LOCUS407182</name>
</gene>
<dbReference type="PANTHER" id="PTHR34450:SF9">
    <property type="entry name" value="DEFENSIN-LIKE PROTEIN 242-RELATED"/>
    <property type="match status" value="1"/>
</dbReference>
<evidence type="ECO:0000313" key="6">
    <source>
        <dbReference type="EMBL" id="VFU56646.1"/>
    </source>
</evidence>
<dbReference type="PANTHER" id="PTHR34450">
    <property type="entry name" value="DEFENSIN-LIKE PROTEIN 245-RELATED"/>
    <property type="match status" value="1"/>
</dbReference>
<comment type="subcellular location">
    <subcellularLocation>
        <location evidence="1">Secreted</location>
    </subcellularLocation>
</comment>
<dbReference type="EMBL" id="CAADRP010001929">
    <property type="protein sequence ID" value="VFU56646.1"/>
    <property type="molecule type" value="Genomic_DNA"/>
</dbReference>
<dbReference type="AlphaFoldDB" id="A0A6N2N6M9"/>
<dbReference type="GO" id="GO:0005576">
    <property type="term" value="C:extracellular region"/>
    <property type="evidence" value="ECO:0007669"/>
    <property type="project" value="UniProtKB-SubCell"/>
</dbReference>
<proteinExistence type="inferred from homology"/>
<evidence type="ECO:0000256" key="1">
    <source>
        <dbReference type="ARBA" id="ARBA00004613"/>
    </source>
</evidence>
<evidence type="ECO:0000256" key="3">
    <source>
        <dbReference type="ARBA" id="ARBA00022525"/>
    </source>
</evidence>
<feature type="chain" id="PRO_5026997675" description="Defensin-like protein" evidence="5">
    <location>
        <begin position="25"/>
        <end position="86"/>
    </location>
</feature>
<keyword evidence="3" id="KW-0964">Secreted</keyword>
<dbReference type="GO" id="GO:0007165">
    <property type="term" value="P:signal transduction"/>
    <property type="evidence" value="ECO:0007669"/>
    <property type="project" value="InterPro"/>
</dbReference>
<keyword evidence="4 5" id="KW-0732">Signal</keyword>
<feature type="signal peptide" evidence="5">
    <location>
        <begin position="1"/>
        <end position="24"/>
    </location>
</feature>
<accession>A0A6N2N6M9</accession>
<evidence type="ECO:0008006" key="7">
    <source>
        <dbReference type="Google" id="ProtNLM"/>
    </source>
</evidence>
<name>A0A6N2N6M9_SALVM</name>
<comment type="similarity">
    <text evidence="2">Belongs to the DEFL family.</text>
</comment>
<reference evidence="6" key="1">
    <citation type="submission" date="2019-03" db="EMBL/GenBank/DDBJ databases">
        <authorList>
            <person name="Mank J."/>
            <person name="Almeida P."/>
        </authorList>
    </citation>
    <scope>NUCLEOTIDE SEQUENCE</scope>
    <source>
        <strain evidence="6">78183</strain>
    </source>
</reference>
<evidence type="ECO:0000256" key="4">
    <source>
        <dbReference type="ARBA" id="ARBA00022729"/>
    </source>
</evidence>
<evidence type="ECO:0000256" key="2">
    <source>
        <dbReference type="ARBA" id="ARBA00006722"/>
    </source>
</evidence>
<dbReference type="InterPro" id="IPR010682">
    <property type="entry name" value="SCRL"/>
</dbReference>
<dbReference type="Pfam" id="PF06876">
    <property type="entry name" value="SCRL"/>
    <property type="match status" value="1"/>
</dbReference>
<protein>
    <recommendedName>
        <fullName evidence="7">Defensin-like protein</fullName>
    </recommendedName>
</protein>
<evidence type="ECO:0000256" key="5">
    <source>
        <dbReference type="SAM" id="SignalP"/>
    </source>
</evidence>